<dbReference type="InterPro" id="IPR000160">
    <property type="entry name" value="GGDEF_dom"/>
</dbReference>
<keyword evidence="1" id="KW-0812">Transmembrane</keyword>
<dbReference type="PANTHER" id="PTHR45138:SF9">
    <property type="entry name" value="DIGUANYLATE CYCLASE DGCM-RELATED"/>
    <property type="match status" value="1"/>
</dbReference>
<dbReference type="Pfam" id="PF00563">
    <property type="entry name" value="EAL"/>
    <property type="match status" value="1"/>
</dbReference>
<dbReference type="SUPFAM" id="SSF55073">
    <property type="entry name" value="Nucleotide cyclase"/>
    <property type="match status" value="1"/>
</dbReference>
<proteinExistence type="predicted"/>
<dbReference type="InterPro" id="IPR050469">
    <property type="entry name" value="Diguanylate_Cyclase"/>
</dbReference>
<dbReference type="OrthoDB" id="2249567at2"/>
<dbReference type="PANTHER" id="PTHR45138">
    <property type="entry name" value="REGULATORY COMPONENTS OF SENSORY TRANSDUCTION SYSTEM"/>
    <property type="match status" value="1"/>
</dbReference>
<keyword evidence="4" id="KW-1185">Reference proteome</keyword>
<evidence type="ECO:0000256" key="1">
    <source>
        <dbReference type="SAM" id="Phobius"/>
    </source>
</evidence>
<feature type="transmembrane region" description="Helical" evidence="1">
    <location>
        <begin position="179"/>
        <end position="203"/>
    </location>
</feature>
<accession>A0A0R1W2B4</accession>
<dbReference type="STRING" id="1423807.FD16_GL000361"/>
<dbReference type="PATRIC" id="fig|1423807.3.peg.366"/>
<evidence type="ECO:0000259" key="2">
    <source>
        <dbReference type="PROSITE" id="PS50887"/>
    </source>
</evidence>
<dbReference type="eggNOG" id="COG3706">
    <property type="taxonomic scope" value="Bacteria"/>
</dbReference>
<dbReference type="PROSITE" id="PS50887">
    <property type="entry name" value="GGDEF"/>
    <property type="match status" value="1"/>
</dbReference>
<dbReference type="SUPFAM" id="SSF141868">
    <property type="entry name" value="EAL domain-like"/>
    <property type="match status" value="1"/>
</dbReference>
<feature type="transmembrane region" description="Helical" evidence="1">
    <location>
        <begin position="153"/>
        <end position="173"/>
    </location>
</feature>
<dbReference type="NCBIfam" id="TIGR00254">
    <property type="entry name" value="GGDEF"/>
    <property type="match status" value="1"/>
</dbReference>
<dbReference type="Pfam" id="PF00990">
    <property type="entry name" value="GGDEF"/>
    <property type="match status" value="1"/>
</dbReference>
<dbReference type="SMART" id="SM00267">
    <property type="entry name" value="GGDEF"/>
    <property type="match status" value="1"/>
</dbReference>
<feature type="transmembrane region" description="Helical" evidence="1">
    <location>
        <begin position="12"/>
        <end position="31"/>
    </location>
</feature>
<dbReference type="Gene3D" id="3.30.70.270">
    <property type="match status" value="1"/>
</dbReference>
<protein>
    <submittedName>
        <fullName evidence="3">Signal transduction diguanylate cyclase</fullName>
    </submittedName>
</protein>
<name>A0A0R1W2B4_9LACO</name>
<dbReference type="GO" id="GO:1902201">
    <property type="term" value="P:negative regulation of bacterial-type flagellum-dependent cell motility"/>
    <property type="evidence" value="ECO:0007669"/>
    <property type="project" value="TreeGrafter"/>
</dbReference>
<dbReference type="InterPro" id="IPR043128">
    <property type="entry name" value="Rev_trsase/Diguanyl_cyclase"/>
</dbReference>
<dbReference type="InterPro" id="IPR029787">
    <property type="entry name" value="Nucleotide_cyclase"/>
</dbReference>
<feature type="transmembrane region" description="Helical" evidence="1">
    <location>
        <begin position="125"/>
        <end position="141"/>
    </location>
</feature>
<dbReference type="Gene3D" id="3.20.20.450">
    <property type="entry name" value="EAL domain"/>
    <property type="match status" value="1"/>
</dbReference>
<feature type="transmembrane region" description="Helical" evidence="1">
    <location>
        <begin position="51"/>
        <end position="73"/>
    </location>
</feature>
<reference evidence="3 4" key="1">
    <citation type="journal article" date="2015" name="Genome Announc.">
        <title>Expanding the biotechnology potential of lactobacilli through comparative genomics of 213 strains and associated genera.</title>
        <authorList>
            <person name="Sun Z."/>
            <person name="Harris H.M."/>
            <person name="McCann A."/>
            <person name="Guo C."/>
            <person name="Argimon S."/>
            <person name="Zhang W."/>
            <person name="Yang X."/>
            <person name="Jeffery I.B."/>
            <person name="Cooney J.C."/>
            <person name="Kagawa T.F."/>
            <person name="Liu W."/>
            <person name="Song Y."/>
            <person name="Salvetti E."/>
            <person name="Wrobel A."/>
            <person name="Rasinkangas P."/>
            <person name="Parkhill J."/>
            <person name="Rea M.C."/>
            <person name="O'Sullivan O."/>
            <person name="Ritari J."/>
            <person name="Douillard F.P."/>
            <person name="Paul Ross R."/>
            <person name="Yang R."/>
            <person name="Briner A.E."/>
            <person name="Felis G.E."/>
            <person name="de Vos W.M."/>
            <person name="Barrangou R."/>
            <person name="Klaenhammer T.R."/>
            <person name="Caufield P.W."/>
            <person name="Cui Y."/>
            <person name="Zhang H."/>
            <person name="O'Toole P.W."/>
        </authorList>
    </citation>
    <scope>NUCLEOTIDE SEQUENCE [LARGE SCALE GENOMIC DNA]</scope>
    <source>
        <strain evidence="3 4">DSM 5007</strain>
    </source>
</reference>
<evidence type="ECO:0000313" key="3">
    <source>
        <dbReference type="EMBL" id="KRM11992.1"/>
    </source>
</evidence>
<dbReference type="eggNOG" id="COG2200">
    <property type="taxonomic scope" value="Bacteria"/>
</dbReference>
<dbReference type="Proteomes" id="UP000051820">
    <property type="component" value="Unassembled WGS sequence"/>
</dbReference>
<dbReference type="GO" id="GO:0043709">
    <property type="term" value="P:cell adhesion involved in single-species biofilm formation"/>
    <property type="evidence" value="ECO:0007669"/>
    <property type="project" value="TreeGrafter"/>
</dbReference>
<gene>
    <name evidence="3" type="ORF">FD16_GL000361</name>
</gene>
<dbReference type="CDD" id="cd01949">
    <property type="entry name" value="GGDEF"/>
    <property type="match status" value="1"/>
</dbReference>
<dbReference type="GO" id="GO:0005886">
    <property type="term" value="C:plasma membrane"/>
    <property type="evidence" value="ECO:0007669"/>
    <property type="project" value="TreeGrafter"/>
</dbReference>
<organism evidence="3 4">
    <name type="scientific">Paucilactobacillus suebicus DSM 5007 = KCTC 3549</name>
    <dbReference type="NCBI Taxonomy" id="1423807"/>
    <lineage>
        <taxon>Bacteria</taxon>
        <taxon>Bacillati</taxon>
        <taxon>Bacillota</taxon>
        <taxon>Bacilli</taxon>
        <taxon>Lactobacillales</taxon>
        <taxon>Lactobacillaceae</taxon>
        <taxon>Paucilactobacillus</taxon>
    </lineage>
</organism>
<dbReference type="InterPro" id="IPR035919">
    <property type="entry name" value="EAL_sf"/>
</dbReference>
<dbReference type="RefSeq" id="WP_010621157.1">
    <property type="nucleotide sequence ID" value="NZ_AZGF01000012.1"/>
</dbReference>
<dbReference type="GO" id="GO:0052621">
    <property type="term" value="F:diguanylate cyclase activity"/>
    <property type="evidence" value="ECO:0007669"/>
    <property type="project" value="TreeGrafter"/>
</dbReference>
<dbReference type="AlphaFoldDB" id="A0A0R1W2B4"/>
<evidence type="ECO:0000313" key="4">
    <source>
        <dbReference type="Proteomes" id="UP000051820"/>
    </source>
</evidence>
<keyword evidence="1" id="KW-1133">Transmembrane helix</keyword>
<comment type="caution">
    <text evidence="3">The sequence shown here is derived from an EMBL/GenBank/DDBJ whole genome shotgun (WGS) entry which is preliminary data.</text>
</comment>
<dbReference type="EMBL" id="AZGF01000012">
    <property type="protein sequence ID" value="KRM11992.1"/>
    <property type="molecule type" value="Genomic_DNA"/>
</dbReference>
<feature type="domain" description="GGDEF" evidence="2">
    <location>
        <begin position="249"/>
        <end position="385"/>
    </location>
</feature>
<keyword evidence="1" id="KW-0472">Membrane</keyword>
<dbReference type="InterPro" id="IPR001633">
    <property type="entry name" value="EAL_dom"/>
</dbReference>
<sequence length="614" mass="70528">MKMNMQLVSLGPWITQLIVATFFIAGFVSYYSSLWRKAFKDRTTAHNMQIFYRIALIVLGIGIGLILHITGYIANSNAMMYHNVGLFVLFFMLFDDQINNFEFAIRGLGVFVIWTMHHMGDLTQFTFWGSVIILVVMLLLIRRYHNKIRYNLLLNSITSAILSFDFWLTLPHISAGLTLNYGIAFEAILMFMVMSVFTSEYYIRQHKQELHNDEMEKLASYDTLTNAKSYSLYQQDSVAMFNNARDDDQPLTLVALDVDHFKLVNDRYGHLAGNRVLVGIATMLRDTLRQYGYSHQIYRTGGEEFNIAFPNQTPEKVMPIITQCWQSIRENVFDYNGQSIKATISVGMTSLRIGDKTVDETYKRADDNLYTSKRNGRDIITIDGKVQHVRDNDDQDKTYAYFSQGIYDISKPDQPLINNALSIRQYDHVREKWIKPQAPSLSITQRIDLLRDCLVNSHKLCATLYLSVPQFNDVRVAAQLIAFCNSVDGPESLAIALDSMPSIDSMKHMSEIYRAANIKIVIDKITVDTDRGRLIPAMHYINGIKFDLAENEDHSETELRRSISNWAKMALEQNVDFILSGVTNQQQVNWARKIGNIFYMQGDYFMKAELPIIA</sequence>